<keyword evidence="3" id="KW-1185">Reference proteome</keyword>
<dbReference type="STRING" id="76123.AS203_02960"/>
<feature type="domain" description="N-acetyltransferase" evidence="1">
    <location>
        <begin position="6"/>
        <end position="170"/>
    </location>
</feature>
<dbReference type="OrthoDB" id="893030at2"/>
<proteinExistence type="predicted"/>
<dbReference type="PROSITE" id="PS51186">
    <property type="entry name" value="GNAT"/>
    <property type="match status" value="1"/>
</dbReference>
<evidence type="ECO:0000313" key="2">
    <source>
        <dbReference type="EMBL" id="ALO48172.1"/>
    </source>
</evidence>
<dbReference type="AlphaFoldDB" id="A0A0S2KIQ1"/>
<dbReference type="Pfam" id="PF13302">
    <property type="entry name" value="Acetyltransf_3"/>
    <property type="match status" value="1"/>
</dbReference>
<dbReference type="PANTHER" id="PTHR43415">
    <property type="entry name" value="SPERMIDINE N(1)-ACETYLTRANSFERASE"/>
    <property type="match status" value="1"/>
</dbReference>
<protein>
    <submittedName>
        <fullName evidence="2">Acetyltransferase</fullName>
    </submittedName>
</protein>
<sequence>MNLPEVKIRAMEPEDLDALYRIENDTTLWDIGPTNVPYSRYMLRDYIAHSSADIYTDKQVRQLIENAAGEVVGLIDLCNFEPRHLRAEVGIIIQNNCRRKGYATAAMHWLIDYSRRILHLHQLYAVIDSGNARCLQLFLRLGFVQNAILKDWLAVDNSYRDAILLQLLLSTKDR</sequence>
<dbReference type="eggNOG" id="COG1670">
    <property type="taxonomic scope" value="Bacteria"/>
</dbReference>
<dbReference type="SUPFAM" id="SSF55729">
    <property type="entry name" value="Acyl-CoA N-acyltransferases (Nat)"/>
    <property type="match status" value="1"/>
</dbReference>
<organism evidence="2 3">
    <name type="scientific">Hoylesella enoeca</name>
    <dbReference type="NCBI Taxonomy" id="76123"/>
    <lineage>
        <taxon>Bacteria</taxon>
        <taxon>Pseudomonadati</taxon>
        <taxon>Bacteroidota</taxon>
        <taxon>Bacteroidia</taxon>
        <taxon>Bacteroidales</taxon>
        <taxon>Prevotellaceae</taxon>
        <taxon>Hoylesella</taxon>
    </lineage>
</organism>
<dbReference type="Gene3D" id="3.40.630.30">
    <property type="match status" value="1"/>
</dbReference>
<gene>
    <name evidence="2" type="ORF">AS203_02960</name>
</gene>
<dbReference type="Proteomes" id="UP000056252">
    <property type="component" value="Chromosome"/>
</dbReference>
<accession>A0A0S2KIQ1</accession>
<reference evidence="3" key="1">
    <citation type="submission" date="2015-11" db="EMBL/GenBank/DDBJ databases">
        <authorList>
            <person name="Holder M.E."/>
            <person name="Ajami N.J."/>
            <person name="Petrosino J.F."/>
        </authorList>
    </citation>
    <scope>NUCLEOTIDE SEQUENCE [LARGE SCALE GENOMIC DNA]</scope>
    <source>
        <strain evidence="3">F0113</strain>
    </source>
</reference>
<dbReference type="CDD" id="cd04301">
    <property type="entry name" value="NAT_SF"/>
    <property type="match status" value="1"/>
</dbReference>
<keyword evidence="2" id="KW-0808">Transferase</keyword>
<dbReference type="InterPro" id="IPR016181">
    <property type="entry name" value="Acyl_CoA_acyltransferase"/>
</dbReference>
<name>A0A0S2KIQ1_9BACT</name>
<evidence type="ECO:0000313" key="3">
    <source>
        <dbReference type="Proteomes" id="UP000056252"/>
    </source>
</evidence>
<dbReference type="GO" id="GO:0016747">
    <property type="term" value="F:acyltransferase activity, transferring groups other than amino-acyl groups"/>
    <property type="evidence" value="ECO:0007669"/>
    <property type="project" value="InterPro"/>
</dbReference>
<dbReference type="KEGG" id="peo:AS203_02960"/>
<evidence type="ECO:0000259" key="1">
    <source>
        <dbReference type="PROSITE" id="PS51186"/>
    </source>
</evidence>
<dbReference type="EMBL" id="CP013195">
    <property type="protein sequence ID" value="ALO48172.1"/>
    <property type="molecule type" value="Genomic_DNA"/>
</dbReference>
<dbReference type="PANTHER" id="PTHR43415:SF3">
    <property type="entry name" value="GNAT-FAMILY ACETYLTRANSFERASE"/>
    <property type="match status" value="1"/>
</dbReference>
<dbReference type="InterPro" id="IPR000182">
    <property type="entry name" value="GNAT_dom"/>
</dbReference>